<dbReference type="AlphaFoldDB" id="A0A2N3XTN1"/>
<gene>
    <name evidence="1" type="ORF">A8926_1627</name>
</gene>
<dbReference type="RefSeq" id="WP_101376386.1">
    <property type="nucleotide sequence ID" value="NZ_CP061007.1"/>
</dbReference>
<dbReference type="Gene3D" id="3.10.450.50">
    <property type="match status" value="1"/>
</dbReference>
<evidence type="ECO:0000313" key="1">
    <source>
        <dbReference type="EMBL" id="PKW14047.1"/>
    </source>
</evidence>
<accession>A0A2N3XTN1</accession>
<reference evidence="1" key="1">
    <citation type="submission" date="2017-12" db="EMBL/GenBank/DDBJ databases">
        <title>Sequencing the genomes of 1000 Actinobacteria strains.</title>
        <authorList>
            <person name="Klenk H.-P."/>
        </authorList>
    </citation>
    <scope>NUCLEOTIDE SEQUENCE [LARGE SCALE GENOMIC DNA]</scope>
    <source>
        <strain evidence="1">DSM 44228</strain>
    </source>
</reference>
<proteinExistence type="predicted"/>
<evidence type="ECO:0000313" key="2">
    <source>
        <dbReference type="Proteomes" id="UP000233786"/>
    </source>
</evidence>
<protein>
    <submittedName>
        <fullName evidence="1">SEC-C motif-containing protein</fullName>
    </submittedName>
</protein>
<dbReference type="Pfam" id="PF02810">
    <property type="entry name" value="SEC-C"/>
    <property type="match status" value="1"/>
</dbReference>
<dbReference type="Proteomes" id="UP000233786">
    <property type="component" value="Unassembled WGS sequence"/>
</dbReference>
<sequence length="308" mass="34567">MTVTSTDAQRRLHVEYAEALEADAETSGEQCNDLVEAADYWHFAGEHEREERALRAAAEVDDDNNVLHGPAAFAKFLLIHGRRAEAEERFAQLLREGSNCEWAYVTASIAYQLVDAPQEALRWLNVGVNRFVPSLDVELEKGDAGSELLRQRSLLRRELGLPNDGFDDLLDRLTDHGRQIGEQIREIRRHDETERLAVLYWPPAEFAELQRGRPSWYPGTTHLEHRREVQRALRQHLAPAVVTGSIGALVDFAASRGIPPGERSAREEFAAEAARRGLATAWPPGRNDACWCGSDRKYKKCCGASGFV</sequence>
<dbReference type="STRING" id="994479.GCA_000194155_04335"/>
<dbReference type="SUPFAM" id="SSF103642">
    <property type="entry name" value="Sec-C motif"/>
    <property type="match status" value="1"/>
</dbReference>
<comment type="caution">
    <text evidence="1">The sequence shown here is derived from an EMBL/GenBank/DDBJ whole genome shotgun (WGS) entry which is preliminary data.</text>
</comment>
<dbReference type="OrthoDB" id="3343588at2"/>
<name>A0A2N3XTN1_SACSN</name>
<dbReference type="EMBL" id="PJNB01000001">
    <property type="protein sequence ID" value="PKW14047.1"/>
    <property type="molecule type" value="Genomic_DNA"/>
</dbReference>
<organism evidence="1 2">
    <name type="scientific">Saccharopolyspora spinosa</name>
    <dbReference type="NCBI Taxonomy" id="60894"/>
    <lineage>
        <taxon>Bacteria</taxon>
        <taxon>Bacillati</taxon>
        <taxon>Actinomycetota</taxon>
        <taxon>Actinomycetes</taxon>
        <taxon>Pseudonocardiales</taxon>
        <taxon>Pseudonocardiaceae</taxon>
        <taxon>Saccharopolyspora</taxon>
    </lineage>
</organism>
<dbReference type="InterPro" id="IPR004027">
    <property type="entry name" value="SEC_C_motif"/>
</dbReference>
<keyword evidence="2" id="KW-1185">Reference proteome</keyword>